<sequence>MNKRCGLCKLIVRTLFQNPGFIEAVRGGQAAEIRIATRDVGKVIWRPVEQDNTEFTIGDLEWRSGWCIEDGCMVRYVRRIDVSAKLDGRYWQGVIRPSNHDAIDERDRLLLVRSMPSDRLDVRRIKSWLGDCKAYHGSACRPTAWKDLDLHGVRMIDVKRRCIVTAPAGCQYFALSYCWGDGTKVEHLKLTTANLEQLHTPGELSKDNVRVPCTIRDAIYFTECLESKYIWVDALCIIQDNTTELEVQLNLMDRLYKSATLTLVAATGADAWSGLAGALSGSRSSLHFTETVDDITLVTASKDYIGAIEAAAWSNRAWVLQERNLSPRLLVFTPKQVFWECNKAAWSEELQQECFDFQIQIELDTSIARFKKPHPDLSPVQRYAFLLAQYTPRELSNQDDALNAVQGLLNDFESMFPEGFFWGLPESIFDTALLWDFGVYQQAPKPRRTLFPSWCWAGWQAAASFSVGSPFESAFQNQKPSSNASLGRPDSVKDASTVRAEVAWFRIARDNSSWKTVRNNWIGHAGSTFFAESLERWQAQDLRAHLDWTLQVLEQAGTPATHALGFWTQVVLLDVDRNPHKDNPSAMAVRNGDGRYVGYINLTAEWRGSRSDRLSFALVARNVRWSESLLDLLCIEWINGIAYRVQVVRNASITDKVWHKLDPEWRLILLA</sequence>
<protein>
    <recommendedName>
        <fullName evidence="1">Heterokaryon incompatibility domain-containing protein</fullName>
    </recommendedName>
</protein>
<dbReference type="PANTHER" id="PTHR33112:SF12">
    <property type="entry name" value="HETEROKARYON INCOMPATIBILITY DOMAIN-CONTAINING PROTEIN"/>
    <property type="match status" value="1"/>
</dbReference>
<name>A0AA39V6W3_9LECA</name>
<evidence type="ECO:0000259" key="1">
    <source>
        <dbReference type="Pfam" id="PF06985"/>
    </source>
</evidence>
<reference evidence="2" key="1">
    <citation type="submission" date="2023-03" db="EMBL/GenBank/DDBJ databases">
        <title>Complete genome of Cladonia borealis.</title>
        <authorList>
            <person name="Park H."/>
        </authorList>
    </citation>
    <scope>NUCLEOTIDE SEQUENCE</scope>
    <source>
        <strain evidence="2">ANT050790</strain>
    </source>
</reference>
<dbReference type="InterPro" id="IPR010730">
    <property type="entry name" value="HET"/>
</dbReference>
<dbReference type="EMBL" id="JAFEKC020000004">
    <property type="protein sequence ID" value="KAK0515099.1"/>
    <property type="molecule type" value="Genomic_DNA"/>
</dbReference>
<keyword evidence="3" id="KW-1185">Reference proteome</keyword>
<comment type="caution">
    <text evidence="2">The sequence shown here is derived from an EMBL/GenBank/DDBJ whole genome shotgun (WGS) entry which is preliminary data.</text>
</comment>
<dbReference type="AlphaFoldDB" id="A0AA39V6W3"/>
<dbReference type="Pfam" id="PF06985">
    <property type="entry name" value="HET"/>
    <property type="match status" value="1"/>
</dbReference>
<gene>
    <name evidence="2" type="ORF">JMJ35_002478</name>
</gene>
<dbReference type="Proteomes" id="UP001166286">
    <property type="component" value="Unassembled WGS sequence"/>
</dbReference>
<evidence type="ECO:0000313" key="2">
    <source>
        <dbReference type="EMBL" id="KAK0515099.1"/>
    </source>
</evidence>
<organism evidence="2 3">
    <name type="scientific">Cladonia borealis</name>
    <dbReference type="NCBI Taxonomy" id="184061"/>
    <lineage>
        <taxon>Eukaryota</taxon>
        <taxon>Fungi</taxon>
        <taxon>Dikarya</taxon>
        <taxon>Ascomycota</taxon>
        <taxon>Pezizomycotina</taxon>
        <taxon>Lecanoromycetes</taxon>
        <taxon>OSLEUM clade</taxon>
        <taxon>Lecanoromycetidae</taxon>
        <taxon>Lecanorales</taxon>
        <taxon>Lecanorineae</taxon>
        <taxon>Cladoniaceae</taxon>
        <taxon>Cladonia</taxon>
    </lineage>
</organism>
<feature type="domain" description="Heterokaryon incompatibility" evidence="1">
    <location>
        <begin position="172"/>
        <end position="322"/>
    </location>
</feature>
<accession>A0AA39V6W3</accession>
<dbReference type="PANTHER" id="PTHR33112">
    <property type="entry name" value="DOMAIN PROTEIN, PUTATIVE-RELATED"/>
    <property type="match status" value="1"/>
</dbReference>
<proteinExistence type="predicted"/>
<evidence type="ECO:0000313" key="3">
    <source>
        <dbReference type="Proteomes" id="UP001166286"/>
    </source>
</evidence>